<evidence type="ECO:0008006" key="3">
    <source>
        <dbReference type="Google" id="ProtNLM"/>
    </source>
</evidence>
<accession>A0ABP7J8W0</accession>
<dbReference type="EMBL" id="BAAAZR010000039">
    <property type="protein sequence ID" value="GAA3837004.1"/>
    <property type="molecule type" value="Genomic_DNA"/>
</dbReference>
<reference evidence="2" key="1">
    <citation type="journal article" date="2019" name="Int. J. Syst. Evol. Microbiol.">
        <title>The Global Catalogue of Microorganisms (GCM) 10K type strain sequencing project: providing services to taxonomists for standard genome sequencing and annotation.</title>
        <authorList>
            <consortium name="The Broad Institute Genomics Platform"/>
            <consortium name="The Broad Institute Genome Sequencing Center for Infectious Disease"/>
            <person name="Wu L."/>
            <person name="Ma J."/>
        </authorList>
    </citation>
    <scope>NUCLEOTIDE SEQUENCE [LARGE SCALE GENOMIC DNA]</scope>
    <source>
        <strain evidence="2">JCM 16908</strain>
    </source>
</reference>
<name>A0ABP7J8W0_9ACTN</name>
<dbReference type="Proteomes" id="UP001500888">
    <property type="component" value="Unassembled WGS sequence"/>
</dbReference>
<proteinExistence type="predicted"/>
<sequence length="43" mass="4803">MVIVARWVRPEVVRKAHVSRSLAKLGLVNRVQVAIMVHEAGLL</sequence>
<protein>
    <recommendedName>
        <fullName evidence="3">HTH luxR-type domain-containing protein</fullName>
    </recommendedName>
</protein>
<gene>
    <name evidence="1" type="ORF">GCM10022226_68770</name>
</gene>
<evidence type="ECO:0000313" key="2">
    <source>
        <dbReference type="Proteomes" id="UP001500888"/>
    </source>
</evidence>
<keyword evidence="2" id="KW-1185">Reference proteome</keyword>
<comment type="caution">
    <text evidence="1">The sequence shown here is derived from an EMBL/GenBank/DDBJ whole genome shotgun (WGS) entry which is preliminary data.</text>
</comment>
<evidence type="ECO:0000313" key="1">
    <source>
        <dbReference type="EMBL" id="GAA3837004.1"/>
    </source>
</evidence>
<dbReference type="RefSeq" id="WP_425567000.1">
    <property type="nucleotide sequence ID" value="NZ_BAAAZR010000039.1"/>
</dbReference>
<organism evidence="1 2">
    <name type="scientific">Sphaerisporangium flaviroseum</name>
    <dbReference type="NCBI Taxonomy" id="509199"/>
    <lineage>
        <taxon>Bacteria</taxon>
        <taxon>Bacillati</taxon>
        <taxon>Actinomycetota</taxon>
        <taxon>Actinomycetes</taxon>
        <taxon>Streptosporangiales</taxon>
        <taxon>Streptosporangiaceae</taxon>
        <taxon>Sphaerisporangium</taxon>
    </lineage>
</organism>